<keyword evidence="3" id="KW-0804">Transcription</keyword>
<reference evidence="5 6" key="1">
    <citation type="submission" date="2018-09" db="EMBL/GenBank/DDBJ databases">
        <authorList>
            <person name="Le Fleche-Mateos A."/>
        </authorList>
    </citation>
    <scope>NUCLEOTIDE SEQUENCE [LARGE SCALE GENOMIC DNA]</scope>
    <source>
        <strain evidence="5 6">DSM 27399</strain>
    </source>
</reference>
<dbReference type="Gene3D" id="2.10.109.10">
    <property type="entry name" value="Umud Fragment, subunit A"/>
    <property type="match status" value="1"/>
</dbReference>
<dbReference type="PANTHER" id="PTHR40661">
    <property type="match status" value="1"/>
</dbReference>
<dbReference type="InterPro" id="IPR015927">
    <property type="entry name" value="Peptidase_S24_S26A/B/C"/>
</dbReference>
<dbReference type="InterPro" id="IPR039418">
    <property type="entry name" value="LexA-like"/>
</dbReference>
<evidence type="ECO:0000256" key="2">
    <source>
        <dbReference type="ARBA" id="ARBA00023125"/>
    </source>
</evidence>
<keyword evidence="2" id="KW-0238">DNA-binding</keyword>
<evidence type="ECO:0000259" key="4">
    <source>
        <dbReference type="Pfam" id="PF00717"/>
    </source>
</evidence>
<sequence length="189" mass="20719">MLYPEGKKNKRNIGEKSVQMIEEGLNLPRGSMDGIAGAGTTIPDEIEYVGKVRLGAVPVVGEAALGVDGMIQMEEHPAGWLQIYSADPNAYGLRVRGDSMHPRIQSGEFVVIEPGTRVQSGDEVFVRTTDGHNMIKVMTKMRDGAFQLSSINNDHRPITLQQTEIDKMEYVSAIIKATRFVATADVSEE</sequence>
<dbReference type="GO" id="GO:0003677">
    <property type="term" value="F:DNA binding"/>
    <property type="evidence" value="ECO:0007669"/>
    <property type="project" value="UniProtKB-KW"/>
</dbReference>
<name>A0A419NER3_9GAMM</name>
<gene>
    <name evidence="5" type="ORF">D6C13_02275</name>
</gene>
<dbReference type="CDD" id="cd06529">
    <property type="entry name" value="S24_LexA-like"/>
    <property type="match status" value="1"/>
</dbReference>
<dbReference type="Pfam" id="PF00717">
    <property type="entry name" value="Peptidase_S24"/>
    <property type="match status" value="1"/>
</dbReference>
<organism evidence="5 6">
    <name type="scientific">Rahnella woolbedingensis</name>
    <dbReference type="NCBI Taxonomy" id="1510574"/>
    <lineage>
        <taxon>Bacteria</taxon>
        <taxon>Pseudomonadati</taxon>
        <taxon>Pseudomonadota</taxon>
        <taxon>Gammaproteobacteria</taxon>
        <taxon>Enterobacterales</taxon>
        <taxon>Yersiniaceae</taxon>
        <taxon>Rahnella</taxon>
    </lineage>
</organism>
<feature type="domain" description="Peptidase S24/S26A/S26B/S26C" evidence="4">
    <location>
        <begin position="72"/>
        <end position="167"/>
    </location>
</feature>
<proteinExistence type="predicted"/>
<accession>A0A419NER3</accession>
<dbReference type="Proteomes" id="UP000284908">
    <property type="component" value="Unassembled WGS sequence"/>
</dbReference>
<comment type="caution">
    <text evidence="5">The sequence shown here is derived from an EMBL/GenBank/DDBJ whole genome shotgun (WGS) entry which is preliminary data.</text>
</comment>
<dbReference type="AlphaFoldDB" id="A0A419NER3"/>
<evidence type="ECO:0000313" key="5">
    <source>
        <dbReference type="EMBL" id="RJT47271.1"/>
    </source>
</evidence>
<dbReference type="InterPro" id="IPR036286">
    <property type="entry name" value="LexA/Signal_pep-like_sf"/>
</dbReference>
<dbReference type="SUPFAM" id="SSF51306">
    <property type="entry name" value="LexA/Signal peptidase"/>
    <property type="match status" value="1"/>
</dbReference>
<evidence type="ECO:0000256" key="1">
    <source>
        <dbReference type="ARBA" id="ARBA00023015"/>
    </source>
</evidence>
<dbReference type="EMBL" id="RAHH01000002">
    <property type="protein sequence ID" value="RJT47271.1"/>
    <property type="molecule type" value="Genomic_DNA"/>
</dbReference>
<keyword evidence="6" id="KW-1185">Reference proteome</keyword>
<evidence type="ECO:0000313" key="6">
    <source>
        <dbReference type="Proteomes" id="UP000284908"/>
    </source>
</evidence>
<keyword evidence="1" id="KW-0805">Transcription regulation</keyword>
<evidence type="ECO:0000256" key="3">
    <source>
        <dbReference type="ARBA" id="ARBA00023163"/>
    </source>
</evidence>
<protein>
    <submittedName>
        <fullName evidence="5">Helix-turn-helix transcriptional regulator</fullName>
    </submittedName>
</protein>
<dbReference type="OrthoDB" id="9791537at2"/>
<dbReference type="PANTHER" id="PTHR40661:SF3">
    <property type="entry name" value="FELS-1 PROPHAGE TRANSCRIPTIONAL REGULATOR"/>
    <property type="match status" value="1"/>
</dbReference>